<dbReference type="OrthoDB" id="3149552at2759"/>
<evidence type="ECO:0000259" key="1">
    <source>
        <dbReference type="PROSITE" id="PS50181"/>
    </source>
</evidence>
<accession>A0A9P5Z7I1</accession>
<comment type="caution">
    <text evidence="2">The sequence shown here is derived from an EMBL/GenBank/DDBJ whole genome shotgun (WGS) entry which is preliminary data.</text>
</comment>
<evidence type="ECO:0000313" key="3">
    <source>
        <dbReference type="Proteomes" id="UP000807469"/>
    </source>
</evidence>
<dbReference type="InterPro" id="IPR001810">
    <property type="entry name" value="F-box_dom"/>
</dbReference>
<dbReference type="CDD" id="cd09917">
    <property type="entry name" value="F-box_SF"/>
    <property type="match status" value="1"/>
</dbReference>
<dbReference type="InterPro" id="IPR036047">
    <property type="entry name" value="F-box-like_dom_sf"/>
</dbReference>
<dbReference type="PROSITE" id="PS50181">
    <property type="entry name" value="FBOX"/>
    <property type="match status" value="1"/>
</dbReference>
<organism evidence="2 3">
    <name type="scientific">Pholiota conissans</name>
    <dbReference type="NCBI Taxonomy" id="109636"/>
    <lineage>
        <taxon>Eukaryota</taxon>
        <taxon>Fungi</taxon>
        <taxon>Dikarya</taxon>
        <taxon>Basidiomycota</taxon>
        <taxon>Agaricomycotina</taxon>
        <taxon>Agaricomycetes</taxon>
        <taxon>Agaricomycetidae</taxon>
        <taxon>Agaricales</taxon>
        <taxon>Agaricineae</taxon>
        <taxon>Strophariaceae</taxon>
        <taxon>Pholiota</taxon>
    </lineage>
</organism>
<proteinExistence type="predicted"/>
<keyword evidence="3" id="KW-1185">Reference proteome</keyword>
<dbReference type="Pfam" id="PF00646">
    <property type="entry name" value="F-box"/>
    <property type="match status" value="1"/>
</dbReference>
<name>A0A9P5Z7I1_9AGAR</name>
<protein>
    <recommendedName>
        <fullName evidence="1">F-box domain-containing protein</fullName>
    </recommendedName>
</protein>
<reference evidence="2" key="1">
    <citation type="submission" date="2020-11" db="EMBL/GenBank/DDBJ databases">
        <authorList>
            <consortium name="DOE Joint Genome Institute"/>
            <person name="Ahrendt S."/>
            <person name="Riley R."/>
            <person name="Andreopoulos W."/>
            <person name="Labutti K."/>
            <person name="Pangilinan J."/>
            <person name="Ruiz-Duenas F.J."/>
            <person name="Barrasa J.M."/>
            <person name="Sanchez-Garcia M."/>
            <person name="Camarero S."/>
            <person name="Miyauchi S."/>
            <person name="Serrano A."/>
            <person name="Linde D."/>
            <person name="Babiker R."/>
            <person name="Drula E."/>
            <person name="Ayuso-Fernandez I."/>
            <person name="Pacheco R."/>
            <person name="Padilla G."/>
            <person name="Ferreira P."/>
            <person name="Barriuso J."/>
            <person name="Kellner H."/>
            <person name="Castanera R."/>
            <person name="Alfaro M."/>
            <person name="Ramirez L."/>
            <person name="Pisabarro A.G."/>
            <person name="Kuo A."/>
            <person name="Tritt A."/>
            <person name="Lipzen A."/>
            <person name="He G."/>
            <person name="Yan M."/>
            <person name="Ng V."/>
            <person name="Cullen D."/>
            <person name="Martin F."/>
            <person name="Rosso M.-N."/>
            <person name="Henrissat B."/>
            <person name="Hibbett D."/>
            <person name="Martinez A.T."/>
            <person name="Grigoriev I.V."/>
        </authorList>
    </citation>
    <scope>NUCLEOTIDE SEQUENCE</scope>
    <source>
        <strain evidence="2">CIRM-BRFM 674</strain>
    </source>
</reference>
<gene>
    <name evidence="2" type="ORF">BDN70DRAFT_876157</name>
</gene>
<dbReference type="EMBL" id="MU155177">
    <property type="protein sequence ID" value="KAF9481520.1"/>
    <property type="molecule type" value="Genomic_DNA"/>
</dbReference>
<feature type="domain" description="F-box" evidence="1">
    <location>
        <begin position="3"/>
        <end position="52"/>
    </location>
</feature>
<sequence length="561" mass="63511">MVPTQILDIAPEILIKILKNLHFIDILSCAQTCQTMSEIIRSSLELDYYKHLHVAGLLDNPRCYLPLSERLGRLKEREQRWNAFEYKTNSVYPVPHNTSNLFEISPSTIVMGIALDNGKPGTKGLQTAQLATLDTDQGDIPLAWKDFKSQADILEIGVAIEEHDLIACIVSIPDSEGLAQGSDILVFLRRYSSELWHDGCKEPILPICSLGGANGTPNFTIEISGENLAITMVFNGRNREDESTVEDSMFIYDWKLGKNKTPNGMPIISGGLAFLQENIIARPNCIRKSIDLYHVPSSNDLFSNSGSQVQLIRQLLLPETPFEWFMTTFEIRSTPNPASDSTCPEFISQDKPFTNDPSQAIIFFSIYFFNVETQDLKNFIVFTHRKNLLDLVPWKRADPVFIDDDRPFDHLDWEQWGPPATRWFSEDQFRSAQVTTTSGQRYAMTVYSTEKELPNRNATPKIQLINFSPWTVKMAQWGLLEGLEVVGGDRKDLDGEELAENRCPASEIFFVDVVGRLPYARTIKSVEWPHPAAMMNEDMLIGLILKPGTRHVEYVSAMYFG</sequence>
<evidence type="ECO:0000313" key="2">
    <source>
        <dbReference type="EMBL" id="KAF9481520.1"/>
    </source>
</evidence>
<dbReference type="Proteomes" id="UP000807469">
    <property type="component" value="Unassembled WGS sequence"/>
</dbReference>
<dbReference type="Gene3D" id="1.20.1280.50">
    <property type="match status" value="1"/>
</dbReference>
<dbReference type="AlphaFoldDB" id="A0A9P5Z7I1"/>
<dbReference type="SUPFAM" id="SSF81383">
    <property type="entry name" value="F-box domain"/>
    <property type="match status" value="1"/>
</dbReference>